<evidence type="ECO:0000313" key="3">
    <source>
        <dbReference type="Proteomes" id="UP001160148"/>
    </source>
</evidence>
<dbReference type="EMBL" id="CARXXK010000002">
    <property type="protein sequence ID" value="CAI6355116.1"/>
    <property type="molecule type" value="Genomic_DNA"/>
</dbReference>
<evidence type="ECO:0000313" key="2">
    <source>
        <dbReference type="EMBL" id="CAI6357571.1"/>
    </source>
</evidence>
<dbReference type="EMBL" id="CARXXK010000002">
    <property type="protein sequence ID" value="CAI6357571.1"/>
    <property type="molecule type" value="Genomic_DNA"/>
</dbReference>
<comment type="caution">
    <text evidence="2">The sequence shown here is derived from an EMBL/GenBank/DDBJ whole genome shotgun (WGS) entry which is preliminary data.</text>
</comment>
<protein>
    <submittedName>
        <fullName evidence="2">Uncharacterized protein</fullName>
    </submittedName>
</protein>
<organism evidence="2 3">
    <name type="scientific">Macrosiphum euphorbiae</name>
    <name type="common">potato aphid</name>
    <dbReference type="NCBI Taxonomy" id="13131"/>
    <lineage>
        <taxon>Eukaryota</taxon>
        <taxon>Metazoa</taxon>
        <taxon>Ecdysozoa</taxon>
        <taxon>Arthropoda</taxon>
        <taxon>Hexapoda</taxon>
        <taxon>Insecta</taxon>
        <taxon>Pterygota</taxon>
        <taxon>Neoptera</taxon>
        <taxon>Paraneoptera</taxon>
        <taxon>Hemiptera</taxon>
        <taxon>Sternorrhyncha</taxon>
        <taxon>Aphidomorpha</taxon>
        <taxon>Aphidoidea</taxon>
        <taxon>Aphididae</taxon>
        <taxon>Macrosiphini</taxon>
        <taxon>Macrosiphum</taxon>
    </lineage>
</organism>
<name>A0AAV0WP21_9HEMI</name>
<evidence type="ECO:0000313" key="1">
    <source>
        <dbReference type="EMBL" id="CAI6355116.1"/>
    </source>
</evidence>
<accession>A0AAV0WP21</accession>
<gene>
    <name evidence="1" type="ORF">MEUPH1_LOCUS11008</name>
    <name evidence="2" type="ORF">MEUPH1_LOCUS13182</name>
</gene>
<sequence length="159" mass="17932">MYGICLISSVTALSTLIRNLISSFQLFFSSITTHCPTNFCMNLDLARVLFVEQAIFEFRIRDSEVQGINQFLRVTAANIHNIYQCCRQVQDCGSGGIRGTSGHSISRVGGRVGRLTTMSKLMSRCCFKSLVIMLIFKCPIRRVKHVRNCSNDRCPRLSK</sequence>
<proteinExistence type="predicted"/>
<dbReference type="AlphaFoldDB" id="A0AAV0WP21"/>
<reference evidence="2 3" key="1">
    <citation type="submission" date="2023-01" db="EMBL/GenBank/DDBJ databases">
        <authorList>
            <person name="Whitehead M."/>
        </authorList>
    </citation>
    <scope>NUCLEOTIDE SEQUENCE [LARGE SCALE GENOMIC DNA]</scope>
</reference>
<keyword evidence="3" id="KW-1185">Reference proteome</keyword>
<dbReference type="Proteomes" id="UP001160148">
    <property type="component" value="Unassembled WGS sequence"/>
</dbReference>